<proteinExistence type="predicted"/>
<organism evidence="2 3">
    <name type="scientific">Crenothrix polyspora</name>
    <dbReference type="NCBI Taxonomy" id="360316"/>
    <lineage>
        <taxon>Bacteria</taxon>
        <taxon>Pseudomonadati</taxon>
        <taxon>Pseudomonadota</taxon>
        <taxon>Gammaproteobacteria</taxon>
        <taxon>Methylococcales</taxon>
        <taxon>Crenotrichaceae</taxon>
        <taxon>Crenothrix</taxon>
    </lineage>
</organism>
<keyword evidence="3" id="KW-1185">Reference proteome</keyword>
<evidence type="ECO:0000313" key="3">
    <source>
        <dbReference type="Proteomes" id="UP000195442"/>
    </source>
</evidence>
<evidence type="ECO:0008006" key="4">
    <source>
        <dbReference type="Google" id="ProtNLM"/>
    </source>
</evidence>
<sequence>MPIMLFRTFTILLVALLTGLAFAHVLELPAKMQYEAAMYIALQKSLYVQWGPPNVGGVLEPAAIIATALIAFFGRNNKRGLWLPLGALAALLTAFPVVFFVLVAPANAGFMATTLPSIPVNWTEFRANWELGHVIRFGLQFSALSLLVLLLALDAKDIADIQRSA</sequence>
<gene>
    <name evidence="2" type="ORF">CRENPOLYSF2_1570006</name>
</gene>
<reference evidence="3" key="1">
    <citation type="submission" date="2017-02" db="EMBL/GenBank/DDBJ databases">
        <authorList>
            <person name="Daims H."/>
        </authorList>
    </citation>
    <scope>NUCLEOTIDE SEQUENCE [LARGE SCALE GENOMIC DNA]</scope>
</reference>
<dbReference type="Proteomes" id="UP000195442">
    <property type="component" value="Unassembled WGS sequence"/>
</dbReference>
<dbReference type="AlphaFoldDB" id="A0A1R4H274"/>
<dbReference type="OrthoDB" id="1453741at2"/>
<name>A0A1R4H274_9GAMM</name>
<feature type="transmembrane region" description="Helical" evidence="1">
    <location>
        <begin position="55"/>
        <end position="74"/>
    </location>
</feature>
<evidence type="ECO:0000256" key="1">
    <source>
        <dbReference type="SAM" id="Phobius"/>
    </source>
</evidence>
<feature type="transmembrane region" description="Helical" evidence="1">
    <location>
        <begin position="81"/>
        <end position="104"/>
    </location>
</feature>
<accession>A0A1R4H274</accession>
<keyword evidence="1" id="KW-0812">Transmembrane</keyword>
<protein>
    <recommendedName>
        <fullName evidence="4">DUF1772 domain-containing protein</fullName>
    </recommendedName>
</protein>
<feature type="transmembrane region" description="Helical" evidence="1">
    <location>
        <begin position="134"/>
        <end position="153"/>
    </location>
</feature>
<dbReference type="EMBL" id="FUKJ01000065">
    <property type="protein sequence ID" value="SJM90276.1"/>
    <property type="molecule type" value="Genomic_DNA"/>
</dbReference>
<keyword evidence="1" id="KW-0472">Membrane</keyword>
<keyword evidence="1" id="KW-1133">Transmembrane helix</keyword>
<dbReference type="RefSeq" id="WP_087146031.1">
    <property type="nucleotide sequence ID" value="NZ_FUKJ01000065.1"/>
</dbReference>
<evidence type="ECO:0000313" key="2">
    <source>
        <dbReference type="EMBL" id="SJM90276.1"/>
    </source>
</evidence>